<protein>
    <submittedName>
        <fullName evidence="1">Uncharacterized protein</fullName>
    </submittedName>
</protein>
<dbReference type="EMBL" id="LAZR01000634">
    <property type="protein sequence ID" value="KKN62119.1"/>
    <property type="molecule type" value="Genomic_DNA"/>
</dbReference>
<evidence type="ECO:0000313" key="1">
    <source>
        <dbReference type="EMBL" id="KKN62119.1"/>
    </source>
</evidence>
<reference evidence="1" key="1">
    <citation type="journal article" date="2015" name="Nature">
        <title>Complex archaea that bridge the gap between prokaryotes and eukaryotes.</title>
        <authorList>
            <person name="Spang A."/>
            <person name="Saw J.H."/>
            <person name="Jorgensen S.L."/>
            <person name="Zaremba-Niedzwiedzka K."/>
            <person name="Martijn J."/>
            <person name="Lind A.E."/>
            <person name="van Eijk R."/>
            <person name="Schleper C."/>
            <person name="Guy L."/>
            <person name="Ettema T.J."/>
        </authorList>
    </citation>
    <scope>NUCLEOTIDE SEQUENCE</scope>
</reference>
<organism evidence="1">
    <name type="scientific">marine sediment metagenome</name>
    <dbReference type="NCBI Taxonomy" id="412755"/>
    <lineage>
        <taxon>unclassified sequences</taxon>
        <taxon>metagenomes</taxon>
        <taxon>ecological metagenomes</taxon>
    </lineage>
</organism>
<accession>A0A0F9S4W4</accession>
<comment type="caution">
    <text evidence="1">The sequence shown here is derived from an EMBL/GenBank/DDBJ whole genome shotgun (WGS) entry which is preliminary data.</text>
</comment>
<dbReference type="AlphaFoldDB" id="A0A0F9S4W4"/>
<gene>
    <name evidence="1" type="ORF">LCGC14_0514950</name>
</gene>
<sequence length="46" mass="5639">MNKELINAVLDWWEKHQYDCTGEYDEYNVYDEEPEMVKIAKKLNNE</sequence>
<name>A0A0F9S4W4_9ZZZZ</name>
<proteinExistence type="predicted"/>